<dbReference type="InterPro" id="IPR036097">
    <property type="entry name" value="HisK_dim/P_sf"/>
</dbReference>
<dbReference type="InterPro" id="IPR003594">
    <property type="entry name" value="HATPase_dom"/>
</dbReference>
<evidence type="ECO:0000256" key="3">
    <source>
        <dbReference type="ARBA" id="ARBA00022553"/>
    </source>
</evidence>
<dbReference type="AlphaFoldDB" id="A0A7L5DRT8"/>
<feature type="domain" description="Histidine kinase" evidence="9">
    <location>
        <begin position="219"/>
        <end position="423"/>
    </location>
</feature>
<dbReference type="Proteomes" id="UP000501128">
    <property type="component" value="Chromosome"/>
</dbReference>
<reference evidence="10 11" key="1">
    <citation type="submission" date="2020-04" db="EMBL/GenBank/DDBJ databases">
        <title>Genome sequencing of novel species.</title>
        <authorList>
            <person name="Heo J."/>
            <person name="Kim S.-J."/>
            <person name="Kim J.-S."/>
            <person name="Hong S.-B."/>
            <person name="Kwon S.-W."/>
        </authorList>
    </citation>
    <scope>NUCLEOTIDE SEQUENCE [LARGE SCALE GENOMIC DNA]</scope>
    <source>
        <strain evidence="10 11">CJU-R4</strain>
    </source>
</reference>
<evidence type="ECO:0000256" key="5">
    <source>
        <dbReference type="ARBA" id="ARBA00022692"/>
    </source>
</evidence>
<dbReference type="EC" id="2.7.13.3" evidence="2"/>
<evidence type="ECO:0000313" key="10">
    <source>
        <dbReference type="EMBL" id="QJD81136.1"/>
    </source>
</evidence>
<evidence type="ECO:0000256" key="4">
    <source>
        <dbReference type="ARBA" id="ARBA00022679"/>
    </source>
</evidence>
<evidence type="ECO:0000256" key="8">
    <source>
        <dbReference type="SAM" id="Phobius"/>
    </source>
</evidence>
<gene>
    <name evidence="10" type="ORF">HH216_23955</name>
</gene>
<dbReference type="PROSITE" id="PS50109">
    <property type="entry name" value="HIS_KIN"/>
    <property type="match status" value="1"/>
</dbReference>
<keyword evidence="4" id="KW-0808">Transferase</keyword>
<evidence type="ECO:0000256" key="2">
    <source>
        <dbReference type="ARBA" id="ARBA00012438"/>
    </source>
</evidence>
<dbReference type="Gene3D" id="3.30.565.10">
    <property type="entry name" value="Histidine kinase-like ATPase, C-terminal domain"/>
    <property type="match status" value="1"/>
</dbReference>
<name>A0A7L5DRT8_9BACT</name>
<organism evidence="10 11">
    <name type="scientific">Spirosoma rhododendri</name>
    <dbReference type="NCBI Taxonomy" id="2728024"/>
    <lineage>
        <taxon>Bacteria</taxon>
        <taxon>Pseudomonadati</taxon>
        <taxon>Bacteroidota</taxon>
        <taxon>Cytophagia</taxon>
        <taxon>Cytophagales</taxon>
        <taxon>Cytophagaceae</taxon>
        <taxon>Spirosoma</taxon>
    </lineage>
</organism>
<evidence type="ECO:0000256" key="1">
    <source>
        <dbReference type="ARBA" id="ARBA00000085"/>
    </source>
</evidence>
<keyword evidence="6 10" id="KW-0418">Kinase</keyword>
<feature type="transmembrane region" description="Helical" evidence="8">
    <location>
        <begin position="134"/>
        <end position="157"/>
    </location>
</feature>
<dbReference type="Pfam" id="PF02518">
    <property type="entry name" value="HATPase_c"/>
    <property type="match status" value="1"/>
</dbReference>
<feature type="transmembrane region" description="Helical" evidence="8">
    <location>
        <begin position="12"/>
        <end position="30"/>
    </location>
</feature>
<dbReference type="RefSeq" id="WP_169553155.1">
    <property type="nucleotide sequence ID" value="NZ_CP051677.1"/>
</dbReference>
<dbReference type="SMART" id="SM00387">
    <property type="entry name" value="HATPase_c"/>
    <property type="match status" value="1"/>
</dbReference>
<dbReference type="SMART" id="SM00388">
    <property type="entry name" value="HisKA"/>
    <property type="match status" value="1"/>
</dbReference>
<dbReference type="InterPro" id="IPR005467">
    <property type="entry name" value="His_kinase_dom"/>
</dbReference>
<comment type="catalytic activity">
    <reaction evidence="1">
        <text>ATP + protein L-histidine = ADP + protein N-phospho-L-histidine.</text>
        <dbReference type="EC" id="2.7.13.3"/>
    </reaction>
</comment>
<dbReference type="PANTHER" id="PTHR45436">
    <property type="entry name" value="SENSOR HISTIDINE KINASE YKOH"/>
    <property type="match status" value="1"/>
</dbReference>
<dbReference type="InterPro" id="IPR050428">
    <property type="entry name" value="TCS_sensor_his_kinase"/>
</dbReference>
<protein>
    <recommendedName>
        <fullName evidence="2">histidine kinase</fullName>
        <ecNumber evidence="2">2.7.13.3</ecNumber>
    </recommendedName>
</protein>
<sequence length="423" mass="47521">MSLLGQTARYLLLSALVIAALGSVGFYVLIHRQIQHEVDEILANRVEHVRLQLGRPTDSAATRQLTAPTSNPRTERVALPEKTRFSDAVQIDSLDGNRRIDIRQLEKTVTVDGQHYRVTTYEPYFEFNELTRELSGVVILAFLLLMGLSVGVGLGLARRLWRPFHATVDQLPAVQFDTGIQPVFPISSVREFNLLSRSLTDLTRKLRRQFLLQKQFTENASHELQTPLAVAAAELDHLMQSEHLNATDHRHLQQVSSALNRMSQLSRSLLLLTQVENNQFADADTVDLSALLHQFLGEYEPFFTHKNIALTSCISPGVLLSINRQLATILLTNLLKNAVRHGESDGRVQLALTPDLLTISNTGAPLPFADSLLFTRFVRNPARPDSTGLGLALIRQIADRYQLPLAYQYDPTDRMHTFRLGLR</sequence>
<evidence type="ECO:0000313" key="11">
    <source>
        <dbReference type="Proteomes" id="UP000501128"/>
    </source>
</evidence>
<accession>A0A7L5DRT8</accession>
<dbReference type="KEGG" id="srho:HH216_23955"/>
<dbReference type="Gene3D" id="1.10.287.130">
    <property type="match status" value="1"/>
</dbReference>
<keyword evidence="7 8" id="KW-1133">Transmembrane helix</keyword>
<evidence type="ECO:0000256" key="6">
    <source>
        <dbReference type="ARBA" id="ARBA00022777"/>
    </source>
</evidence>
<evidence type="ECO:0000256" key="7">
    <source>
        <dbReference type="ARBA" id="ARBA00022989"/>
    </source>
</evidence>
<dbReference type="InterPro" id="IPR003661">
    <property type="entry name" value="HisK_dim/P_dom"/>
</dbReference>
<keyword evidence="8" id="KW-0472">Membrane</keyword>
<keyword evidence="3" id="KW-0597">Phosphoprotein</keyword>
<dbReference type="SUPFAM" id="SSF47384">
    <property type="entry name" value="Homodimeric domain of signal transducing histidine kinase"/>
    <property type="match status" value="1"/>
</dbReference>
<dbReference type="CDD" id="cd00082">
    <property type="entry name" value="HisKA"/>
    <property type="match status" value="1"/>
</dbReference>
<dbReference type="Pfam" id="PF00512">
    <property type="entry name" value="HisKA"/>
    <property type="match status" value="1"/>
</dbReference>
<dbReference type="GO" id="GO:0000155">
    <property type="term" value="F:phosphorelay sensor kinase activity"/>
    <property type="evidence" value="ECO:0007669"/>
    <property type="project" value="InterPro"/>
</dbReference>
<evidence type="ECO:0000259" key="9">
    <source>
        <dbReference type="PROSITE" id="PS50109"/>
    </source>
</evidence>
<dbReference type="EMBL" id="CP051677">
    <property type="protein sequence ID" value="QJD81136.1"/>
    <property type="molecule type" value="Genomic_DNA"/>
</dbReference>
<dbReference type="GO" id="GO:0005886">
    <property type="term" value="C:plasma membrane"/>
    <property type="evidence" value="ECO:0007669"/>
    <property type="project" value="TreeGrafter"/>
</dbReference>
<dbReference type="InterPro" id="IPR036890">
    <property type="entry name" value="HATPase_C_sf"/>
</dbReference>
<dbReference type="PANTHER" id="PTHR45436:SF5">
    <property type="entry name" value="SENSOR HISTIDINE KINASE TRCS"/>
    <property type="match status" value="1"/>
</dbReference>
<keyword evidence="11" id="KW-1185">Reference proteome</keyword>
<dbReference type="SUPFAM" id="SSF55874">
    <property type="entry name" value="ATPase domain of HSP90 chaperone/DNA topoisomerase II/histidine kinase"/>
    <property type="match status" value="1"/>
</dbReference>
<keyword evidence="5 8" id="KW-0812">Transmembrane</keyword>
<proteinExistence type="predicted"/>